<evidence type="ECO:0000313" key="3">
    <source>
        <dbReference type="Proteomes" id="UP000076532"/>
    </source>
</evidence>
<sequence length="197" mass="21772">MAYNQNPYSNWNTRSDGGPPSIVGALPYTNSSYPLPPKELVPFTFTALNSTILNCAVLGPNNRVHFSVATDASMAGYTVLKDANSRSIALVEWQNTPLLEARGLLQKQQISNWLRLASDRSYRAVDIRGARYTWAPQDQYICLWTAASQSSGRRCLARISKTYNIVSLELAPEAMQLGLLEACVITTVLLQCGRNID</sequence>
<evidence type="ECO:0000259" key="1">
    <source>
        <dbReference type="Pfam" id="PF20236"/>
    </source>
</evidence>
<accession>A0A166PR84</accession>
<organism evidence="2 3">
    <name type="scientific">Athelia psychrophila</name>
    <dbReference type="NCBI Taxonomy" id="1759441"/>
    <lineage>
        <taxon>Eukaryota</taxon>
        <taxon>Fungi</taxon>
        <taxon>Dikarya</taxon>
        <taxon>Basidiomycota</taxon>
        <taxon>Agaricomycotina</taxon>
        <taxon>Agaricomycetes</taxon>
        <taxon>Agaricomycetidae</taxon>
        <taxon>Atheliales</taxon>
        <taxon>Atheliaceae</taxon>
        <taxon>Athelia</taxon>
    </lineage>
</organism>
<reference evidence="2 3" key="1">
    <citation type="journal article" date="2016" name="Mol. Biol. Evol.">
        <title>Comparative Genomics of Early-Diverging Mushroom-Forming Fungi Provides Insights into the Origins of Lignocellulose Decay Capabilities.</title>
        <authorList>
            <person name="Nagy L.G."/>
            <person name="Riley R."/>
            <person name="Tritt A."/>
            <person name="Adam C."/>
            <person name="Daum C."/>
            <person name="Floudas D."/>
            <person name="Sun H."/>
            <person name="Yadav J.S."/>
            <person name="Pangilinan J."/>
            <person name="Larsson K.H."/>
            <person name="Matsuura K."/>
            <person name="Barry K."/>
            <person name="Labutti K."/>
            <person name="Kuo R."/>
            <person name="Ohm R.A."/>
            <person name="Bhattacharya S.S."/>
            <person name="Shirouzu T."/>
            <person name="Yoshinaga Y."/>
            <person name="Martin F.M."/>
            <person name="Grigoriev I.V."/>
            <person name="Hibbett D.S."/>
        </authorList>
    </citation>
    <scope>NUCLEOTIDE SEQUENCE [LARGE SCALE GENOMIC DNA]</scope>
    <source>
        <strain evidence="2 3">CBS 109695</strain>
    </source>
</reference>
<protein>
    <recommendedName>
        <fullName evidence="1">DUF6593 domain-containing protein</fullName>
    </recommendedName>
</protein>
<dbReference type="Pfam" id="PF20236">
    <property type="entry name" value="DUF6593"/>
    <property type="match status" value="1"/>
</dbReference>
<proteinExistence type="predicted"/>
<name>A0A166PR84_9AGAM</name>
<feature type="domain" description="DUF6593" evidence="1">
    <location>
        <begin position="52"/>
        <end position="191"/>
    </location>
</feature>
<dbReference type="InterPro" id="IPR046528">
    <property type="entry name" value="DUF6593"/>
</dbReference>
<keyword evidence="3" id="KW-1185">Reference proteome</keyword>
<dbReference type="AlphaFoldDB" id="A0A166PR84"/>
<dbReference type="EMBL" id="KV417515">
    <property type="protein sequence ID" value="KZP26358.1"/>
    <property type="molecule type" value="Genomic_DNA"/>
</dbReference>
<dbReference type="Proteomes" id="UP000076532">
    <property type="component" value="Unassembled WGS sequence"/>
</dbReference>
<evidence type="ECO:0000313" key="2">
    <source>
        <dbReference type="EMBL" id="KZP26358.1"/>
    </source>
</evidence>
<gene>
    <name evidence="2" type="ORF">FIBSPDRAFT_819775</name>
</gene>
<dbReference type="OrthoDB" id="3191568at2759"/>